<dbReference type="RefSeq" id="WP_002994161.1">
    <property type="nucleotide sequence ID" value="NZ_AOHC02000010.1"/>
</dbReference>
<gene>
    <name evidence="1" type="ORF">LEP1GSC060_1286</name>
</gene>
<evidence type="ECO:0000313" key="1">
    <source>
        <dbReference type="EMBL" id="EMY79608.1"/>
    </source>
</evidence>
<dbReference type="EMBL" id="AOHC02000010">
    <property type="protein sequence ID" value="EMY79608.1"/>
    <property type="molecule type" value="Genomic_DNA"/>
</dbReference>
<comment type="caution">
    <text evidence="1">The sequence shown here is derived from an EMBL/GenBank/DDBJ whole genome shotgun (WGS) entry which is preliminary data.</text>
</comment>
<protein>
    <recommendedName>
        <fullName evidence="3">Lipoprotein</fullName>
    </recommendedName>
</protein>
<dbReference type="Proteomes" id="UP000012313">
    <property type="component" value="Unassembled WGS sequence"/>
</dbReference>
<name>N1WUQ7_9LEPT</name>
<sequence length="422" mass="45803">MKRYEDSFIRGPLSFAVFFSILLFTISNCSSGKNDREKDLFLTLALLIAGQGNEIENSEFRFSNTNSLIAARSAASPQFRVGSSPTGFLTDLGGENPENYGDGNADGFTDHFLTPEAVSINVCKIVAYKTPEKGGPAVGSETFENASLVLYSGPKFENFTSDPARGPCETATVVALSGNNTNNSELPMDKFIPQSDRADYDRMGIVASNFTYFFAPTDVPENAYRFADLGLNPVLTVPLLSDRGHVETLILENGCPASHLNVPSYFFSELLAAGEEDMGCTLRGAYIDSNTGNFLDSPNSNDLFGVGGLNFKNPPLNAGEVYTSDKVLKFKLPKSAENLSPTEPYVMVVNLNPPEKDTSKKLVFNVSVDNVLFWDSNDPNNVFSPQTDAGDKPNAISGNDNLTDPSLKNVIFRLPTLISSFE</sequence>
<organism evidence="1 2">
    <name type="scientific">Leptospira weilii serovar Ranarum str. ICFT</name>
    <dbReference type="NCBI Taxonomy" id="1218598"/>
    <lineage>
        <taxon>Bacteria</taxon>
        <taxon>Pseudomonadati</taxon>
        <taxon>Spirochaetota</taxon>
        <taxon>Spirochaetia</taxon>
        <taxon>Leptospirales</taxon>
        <taxon>Leptospiraceae</taxon>
        <taxon>Leptospira</taxon>
    </lineage>
</organism>
<keyword evidence="2" id="KW-1185">Reference proteome</keyword>
<dbReference type="NCBIfam" id="NF047529">
    <property type="entry name" value="SrpA"/>
    <property type="match status" value="1"/>
</dbReference>
<proteinExistence type="predicted"/>
<accession>N1WUQ7</accession>
<dbReference type="AlphaFoldDB" id="N1WUQ7"/>
<evidence type="ECO:0008006" key="3">
    <source>
        <dbReference type="Google" id="ProtNLM"/>
    </source>
</evidence>
<reference evidence="1" key="1">
    <citation type="submission" date="2013-03" db="EMBL/GenBank/DDBJ databases">
        <authorList>
            <person name="Harkins D.M."/>
            <person name="Durkin A.S."/>
            <person name="Brinkac L.M."/>
            <person name="Haft D.H."/>
            <person name="Selengut J.D."/>
            <person name="Sanka R."/>
            <person name="DePew J."/>
            <person name="Purushe J."/>
            <person name="Hartskeerl R.A."/>
            <person name="Ahmed A."/>
            <person name="van der Linden H."/>
            <person name="Goris M.G.A."/>
            <person name="Vinetz J.M."/>
            <person name="Sutton G.G."/>
            <person name="Nierman W.C."/>
            <person name="Fouts D.E."/>
        </authorList>
    </citation>
    <scope>NUCLEOTIDE SEQUENCE [LARGE SCALE GENOMIC DNA]</scope>
    <source>
        <strain evidence="1">ICFT</strain>
    </source>
</reference>
<evidence type="ECO:0000313" key="2">
    <source>
        <dbReference type="Proteomes" id="UP000012313"/>
    </source>
</evidence>